<dbReference type="Proteomes" id="UP000054302">
    <property type="component" value="Unassembled WGS sequence"/>
</dbReference>
<evidence type="ECO:0000256" key="1">
    <source>
        <dbReference type="SAM" id="MobiDB-lite"/>
    </source>
</evidence>
<dbReference type="AlphaFoldDB" id="A0A0D1Z0P4"/>
<gene>
    <name evidence="2" type="ORF">PV10_08074</name>
</gene>
<reference evidence="2 3" key="1">
    <citation type="submission" date="2015-01" db="EMBL/GenBank/DDBJ databases">
        <title>The Genome Sequence of Exophiala mesophila CBS40295.</title>
        <authorList>
            <consortium name="The Broad Institute Genomics Platform"/>
            <person name="Cuomo C."/>
            <person name="de Hoog S."/>
            <person name="Gorbushina A."/>
            <person name="Stielow B."/>
            <person name="Teixiera M."/>
            <person name="Abouelleil A."/>
            <person name="Chapman S.B."/>
            <person name="Priest M."/>
            <person name="Young S.K."/>
            <person name="Wortman J."/>
            <person name="Nusbaum C."/>
            <person name="Birren B."/>
        </authorList>
    </citation>
    <scope>NUCLEOTIDE SEQUENCE [LARGE SCALE GENOMIC DNA]</scope>
    <source>
        <strain evidence="2 3">CBS 40295</strain>
    </source>
</reference>
<proteinExistence type="predicted"/>
<name>A0A0D1Z0P4_EXOME</name>
<dbReference type="VEuPathDB" id="FungiDB:PV10_08074"/>
<evidence type="ECO:0000313" key="2">
    <source>
        <dbReference type="EMBL" id="KIV88387.1"/>
    </source>
</evidence>
<feature type="region of interest" description="Disordered" evidence="1">
    <location>
        <begin position="1"/>
        <end position="37"/>
    </location>
</feature>
<sequence length="107" mass="12268">MKHRDDRPGPTIAVGPGCDTPHASRTPLEQRTSSAASERTEVLFCCTCQQLEIGEDADCYPKVRQARHTLSHCRDQRLHDLVWWERTKSEYRASLRENDSDCNHNGM</sequence>
<dbReference type="GeneID" id="27325919"/>
<dbReference type="EMBL" id="KN847525">
    <property type="protein sequence ID" value="KIV88387.1"/>
    <property type="molecule type" value="Genomic_DNA"/>
</dbReference>
<feature type="compositionally biased region" description="Polar residues" evidence="1">
    <location>
        <begin position="27"/>
        <end position="37"/>
    </location>
</feature>
<protein>
    <submittedName>
        <fullName evidence="2">Uncharacterized protein</fullName>
    </submittedName>
</protein>
<organism evidence="2 3">
    <name type="scientific">Exophiala mesophila</name>
    <name type="common">Black yeast-like fungus</name>
    <dbReference type="NCBI Taxonomy" id="212818"/>
    <lineage>
        <taxon>Eukaryota</taxon>
        <taxon>Fungi</taxon>
        <taxon>Dikarya</taxon>
        <taxon>Ascomycota</taxon>
        <taxon>Pezizomycotina</taxon>
        <taxon>Eurotiomycetes</taxon>
        <taxon>Chaetothyriomycetidae</taxon>
        <taxon>Chaetothyriales</taxon>
        <taxon>Herpotrichiellaceae</taxon>
        <taxon>Exophiala</taxon>
    </lineage>
</organism>
<accession>A0A0D1Z0P4</accession>
<keyword evidence="3" id="KW-1185">Reference proteome</keyword>
<dbReference type="RefSeq" id="XP_016219961.1">
    <property type="nucleotide sequence ID" value="XM_016373050.1"/>
</dbReference>
<dbReference type="HOGENOM" id="CLU_2210045_0_0_1"/>
<evidence type="ECO:0000313" key="3">
    <source>
        <dbReference type="Proteomes" id="UP000054302"/>
    </source>
</evidence>